<comment type="caution">
    <text evidence="5">The sequence shown here is derived from an EMBL/GenBank/DDBJ whole genome shotgun (WGS) entry which is preliminary data.</text>
</comment>
<dbReference type="PANTHER" id="PTHR43790">
    <property type="entry name" value="CARBOHYDRATE TRANSPORT ATP-BINDING PROTEIN MG119-RELATED"/>
    <property type="match status" value="1"/>
</dbReference>
<keyword evidence="3 5" id="KW-0067">ATP-binding</keyword>
<dbReference type="InterPro" id="IPR027417">
    <property type="entry name" value="P-loop_NTPase"/>
</dbReference>
<accession>A0ABQ6CLE8</accession>
<keyword evidence="6" id="KW-1185">Reference proteome</keyword>
<organism evidence="5 6">
    <name type="scientific">Labrys miyagiensis</name>
    <dbReference type="NCBI Taxonomy" id="346912"/>
    <lineage>
        <taxon>Bacteria</taxon>
        <taxon>Pseudomonadati</taxon>
        <taxon>Pseudomonadota</taxon>
        <taxon>Alphaproteobacteria</taxon>
        <taxon>Hyphomicrobiales</taxon>
        <taxon>Xanthobacteraceae</taxon>
        <taxon>Labrys</taxon>
    </lineage>
</organism>
<dbReference type="InterPro" id="IPR017871">
    <property type="entry name" value="ABC_transporter-like_CS"/>
</dbReference>
<dbReference type="PROSITE" id="PS00211">
    <property type="entry name" value="ABC_TRANSPORTER_1"/>
    <property type="match status" value="1"/>
</dbReference>
<dbReference type="InterPro" id="IPR050107">
    <property type="entry name" value="ABC_carbohydrate_import_ATPase"/>
</dbReference>
<dbReference type="RefSeq" id="WP_284314082.1">
    <property type="nucleotide sequence ID" value="NZ_BSPC01000039.1"/>
</dbReference>
<dbReference type="EMBL" id="BSPC01000039">
    <property type="protein sequence ID" value="GLS21009.1"/>
    <property type="molecule type" value="Genomic_DNA"/>
</dbReference>
<gene>
    <name evidence="5" type="ORF">GCM10007874_40260</name>
</gene>
<evidence type="ECO:0000259" key="4">
    <source>
        <dbReference type="PROSITE" id="PS50893"/>
    </source>
</evidence>
<dbReference type="SMART" id="SM00382">
    <property type="entry name" value="AAA"/>
    <property type="match status" value="1"/>
</dbReference>
<dbReference type="PROSITE" id="PS50893">
    <property type="entry name" value="ABC_TRANSPORTER_2"/>
    <property type="match status" value="1"/>
</dbReference>
<proteinExistence type="inferred from homology"/>
<dbReference type="Gene3D" id="3.40.50.300">
    <property type="entry name" value="P-loop containing nucleotide triphosphate hydrolases"/>
    <property type="match status" value="1"/>
</dbReference>
<keyword evidence="2" id="KW-0547">Nucleotide-binding</keyword>
<dbReference type="InterPro" id="IPR003439">
    <property type="entry name" value="ABC_transporter-like_ATP-bd"/>
</dbReference>
<evidence type="ECO:0000256" key="2">
    <source>
        <dbReference type="ARBA" id="ARBA00022741"/>
    </source>
</evidence>
<sequence length="252" mass="27579">MLPILEIVDLRKNFGPVEALRGVSLTLHTGEVLAIVGDNGAGKSTLIKHVSGVYKGDSGEIRLAGEVLNLVSPREARERGIETVYQDLALADDLSVGANIFLGREPVRRFARLLPFIDDRKIRAETAGLLARIKAHIPPQSRNVARLSGGQRQAVAIARAIYWKAKIVILDEPTAALAVMERENVIRNTRELARNGAGVIYIGHNLVEILKVADRIAVMYRGAVVHVTKSEETSQDKLIKYMTGFSETEQAA</sequence>
<name>A0ABQ6CLE8_9HYPH</name>
<dbReference type="GO" id="GO:0005524">
    <property type="term" value="F:ATP binding"/>
    <property type="evidence" value="ECO:0007669"/>
    <property type="project" value="UniProtKB-KW"/>
</dbReference>
<dbReference type="Proteomes" id="UP001156882">
    <property type="component" value="Unassembled WGS sequence"/>
</dbReference>
<protein>
    <submittedName>
        <fullName evidence="5">ABC transporter ATP-binding protein</fullName>
    </submittedName>
</protein>
<dbReference type="PANTHER" id="PTHR43790:SF8">
    <property type="entry name" value="SUGAR ABC TRANSPORTER ATP-BINDING PROTEIN"/>
    <property type="match status" value="1"/>
</dbReference>
<evidence type="ECO:0000256" key="1">
    <source>
        <dbReference type="ARBA" id="ARBA00005417"/>
    </source>
</evidence>
<dbReference type="InterPro" id="IPR003593">
    <property type="entry name" value="AAA+_ATPase"/>
</dbReference>
<comment type="similarity">
    <text evidence="1">Belongs to the ABC transporter superfamily.</text>
</comment>
<dbReference type="CDD" id="cd03216">
    <property type="entry name" value="ABC_Carb_Monos_I"/>
    <property type="match status" value="1"/>
</dbReference>
<dbReference type="SUPFAM" id="SSF52540">
    <property type="entry name" value="P-loop containing nucleoside triphosphate hydrolases"/>
    <property type="match status" value="1"/>
</dbReference>
<evidence type="ECO:0000313" key="6">
    <source>
        <dbReference type="Proteomes" id="UP001156882"/>
    </source>
</evidence>
<evidence type="ECO:0000313" key="5">
    <source>
        <dbReference type="EMBL" id="GLS21009.1"/>
    </source>
</evidence>
<evidence type="ECO:0000256" key="3">
    <source>
        <dbReference type="ARBA" id="ARBA00022840"/>
    </source>
</evidence>
<dbReference type="Pfam" id="PF00005">
    <property type="entry name" value="ABC_tran"/>
    <property type="match status" value="1"/>
</dbReference>
<reference evidence="6" key="1">
    <citation type="journal article" date="2019" name="Int. J. Syst. Evol. Microbiol.">
        <title>The Global Catalogue of Microorganisms (GCM) 10K type strain sequencing project: providing services to taxonomists for standard genome sequencing and annotation.</title>
        <authorList>
            <consortium name="The Broad Institute Genomics Platform"/>
            <consortium name="The Broad Institute Genome Sequencing Center for Infectious Disease"/>
            <person name="Wu L."/>
            <person name="Ma J."/>
        </authorList>
    </citation>
    <scope>NUCLEOTIDE SEQUENCE [LARGE SCALE GENOMIC DNA]</scope>
    <source>
        <strain evidence="6">NBRC 101365</strain>
    </source>
</reference>
<feature type="domain" description="ABC transporter" evidence="4">
    <location>
        <begin position="5"/>
        <end position="246"/>
    </location>
</feature>